<dbReference type="Proteomes" id="UP000054477">
    <property type="component" value="Unassembled WGS sequence"/>
</dbReference>
<sequence length="167" mass="19603">MNWTWGSACYDVQDSLLLSRKSGHSRRVILVIWRFSRRSNVFSGRQVCYTPCQPMQPQIQGWTKAQWRHLFAPDCRSQDGRLKGRAGFRTLNWKPLHRNLTNQSRTEAASHPLPRLRQISSINVTVLSLCFSTWESHLKTRSGWDIGIDLRFYELFESNQPNQWPPM</sequence>
<dbReference type="AlphaFoldDB" id="A0A0C9XG58"/>
<dbReference type="EMBL" id="KN838575">
    <property type="protein sequence ID" value="KIK03896.1"/>
    <property type="molecule type" value="Genomic_DNA"/>
</dbReference>
<reference evidence="2" key="2">
    <citation type="submission" date="2015-01" db="EMBL/GenBank/DDBJ databases">
        <title>Evolutionary Origins and Diversification of the Mycorrhizal Mutualists.</title>
        <authorList>
            <consortium name="DOE Joint Genome Institute"/>
            <consortium name="Mycorrhizal Genomics Consortium"/>
            <person name="Kohler A."/>
            <person name="Kuo A."/>
            <person name="Nagy L.G."/>
            <person name="Floudas D."/>
            <person name="Copeland A."/>
            <person name="Barry K.W."/>
            <person name="Cichocki N."/>
            <person name="Veneault-Fourrey C."/>
            <person name="LaButti K."/>
            <person name="Lindquist E.A."/>
            <person name="Lipzen A."/>
            <person name="Lundell T."/>
            <person name="Morin E."/>
            <person name="Murat C."/>
            <person name="Riley R."/>
            <person name="Ohm R."/>
            <person name="Sun H."/>
            <person name="Tunlid A."/>
            <person name="Henrissat B."/>
            <person name="Grigoriev I.V."/>
            <person name="Hibbett D.S."/>
            <person name="Martin F."/>
        </authorList>
    </citation>
    <scope>NUCLEOTIDE SEQUENCE [LARGE SCALE GENOMIC DNA]</scope>
    <source>
        <strain evidence="2">LaAM-08-1</strain>
    </source>
</reference>
<dbReference type="HOGENOM" id="CLU_1594812_0_0_1"/>
<gene>
    <name evidence="1" type="ORF">K443DRAFT_457293</name>
</gene>
<evidence type="ECO:0000313" key="1">
    <source>
        <dbReference type="EMBL" id="KIK03896.1"/>
    </source>
</evidence>
<accession>A0A0C9XG58</accession>
<name>A0A0C9XG58_9AGAR</name>
<organism evidence="1 2">
    <name type="scientific">Laccaria amethystina LaAM-08-1</name>
    <dbReference type="NCBI Taxonomy" id="1095629"/>
    <lineage>
        <taxon>Eukaryota</taxon>
        <taxon>Fungi</taxon>
        <taxon>Dikarya</taxon>
        <taxon>Basidiomycota</taxon>
        <taxon>Agaricomycotina</taxon>
        <taxon>Agaricomycetes</taxon>
        <taxon>Agaricomycetidae</taxon>
        <taxon>Agaricales</taxon>
        <taxon>Agaricineae</taxon>
        <taxon>Hydnangiaceae</taxon>
        <taxon>Laccaria</taxon>
    </lineage>
</organism>
<protein>
    <submittedName>
        <fullName evidence="1">Uncharacterized protein</fullName>
    </submittedName>
</protein>
<keyword evidence="2" id="KW-1185">Reference proteome</keyword>
<reference evidence="1 2" key="1">
    <citation type="submission" date="2014-04" db="EMBL/GenBank/DDBJ databases">
        <authorList>
            <consortium name="DOE Joint Genome Institute"/>
            <person name="Kuo A."/>
            <person name="Kohler A."/>
            <person name="Nagy L.G."/>
            <person name="Floudas D."/>
            <person name="Copeland A."/>
            <person name="Barry K.W."/>
            <person name="Cichocki N."/>
            <person name="Veneault-Fourrey C."/>
            <person name="LaButti K."/>
            <person name="Lindquist E.A."/>
            <person name="Lipzen A."/>
            <person name="Lundell T."/>
            <person name="Morin E."/>
            <person name="Murat C."/>
            <person name="Sun H."/>
            <person name="Tunlid A."/>
            <person name="Henrissat B."/>
            <person name="Grigoriev I.V."/>
            <person name="Hibbett D.S."/>
            <person name="Martin F."/>
            <person name="Nordberg H.P."/>
            <person name="Cantor M.N."/>
            <person name="Hua S.X."/>
        </authorList>
    </citation>
    <scope>NUCLEOTIDE SEQUENCE [LARGE SCALE GENOMIC DNA]</scope>
    <source>
        <strain evidence="1 2">LaAM-08-1</strain>
    </source>
</reference>
<proteinExistence type="predicted"/>
<evidence type="ECO:0000313" key="2">
    <source>
        <dbReference type="Proteomes" id="UP000054477"/>
    </source>
</evidence>